<dbReference type="SUPFAM" id="SSF49785">
    <property type="entry name" value="Galactose-binding domain-like"/>
    <property type="match status" value="1"/>
</dbReference>
<protein>
    <submittedName>
        <fullName evidence="2">Polysaccharide lyase family protein</fullName>
    </submittedName>
</protein>
<dbReference type="RefSeq" id="WP_311619437.1">
    <property type="nucleotide sequence ID" value="NZ_JAVREV010000012.1"/>
</dbReference>
<gene>
    <name evidence="2" type="ORF">RM779_21870</name>
</gene>
<dbReference type="InterPro" id="IPR008979">
    <property type="entry name" value="Galactose-bd-like_sf"/>
</dbReference>
<sequence length="277" mass="29438">MSYLAHPVRGLRASGRIAAVDLTWHAAPWMPLVDHYAVYAARGRAPRESEETLLARTLYPHLTHAVLGPRAVTWHYRVVAVMASGARGRAATASATTTASYATGRPLAAVGEFDHKGLEFALSPAGSADYLDTFPDGVDYRQGSSNPGAHWPYLHPGPADGWAGRRRHTFTLRFALDAAPAADPGFALWLTDTHATAPGEAELSLNGTRIDGITFEKGATKGSLEGDATRTGSPLKPSFVELPLPAAAFTAGENVLTLEKTAGSWHAYDAIGVFAPR</sequence>
<name>A0ABU2S8H4_9ACTN</name>
<feature type="domain" description="Rhamnogalacturonan lyase" evidence="1">
    <location>
        <begin position="110"/>
        <end position="271"/>
    </location>
</feature>
<dbReference type="InterPro" id="IPR029411">
    <property type="entry name" value="RG-lyase_III"/>
</dbReference>
<dbReference type="Proteomes" id="UP001183615">
    <property type="component" value="Unassembled WGS sequence"/>
</dbReference>
<organism evidence="2 3">
    <name type="scientific">Streptomyces johnsoniae</name>
    <dbReference type="NCBI Taxonomy" id="3075532"/>
    <lineage>
        <taxon>Bacteria</taxon>
        <taxon>Bacillati</taxon>
        <taxon>Actinomycetota</taxon>
        <taxon>Actinomycetes</taxon>
        <taxon>Kitasatosporales</taxon>
        <taxon>Streptomycetaceae</taxon>
        <taxon>Streptomyces</taxon>
    </lineage>
</organism>
<comment type="caution">
    <text evidence="2">The sequence shown here is derived from an EMBL/GenBank/DDBJ whole genome shotgun (WGS) entry which is preliminary data.</text>
</comment>
<evidence type="ECO:0000313" key="2">
    <source>
        <dbReference type="EMBL" id="MDT0445228.1"/>
    </source>
</evidence>
<dbReference type="EMBL" id="JAVREV010000012">
    <property type="protein sequence ID" value="MDT0445228.1"/>
    <property type="molecule type" value="Genomic_DNA"/>
</dbReference>
<keyword evidence="2" id="KW-0456">Lyase</keyword>
<dbReference type="Pfam" id="PF14683">
    <property type="entry name" value="CBM-like"/>
    <property type="match status" value="1"/>
</dbReference>
<dbReference type="GO" id="GO:0016829">
    <property type="term" value="F:lyase activity"/>
    <property type="evidence" value="ECO:0007669"/>
    <property type="project" value="UniProtKB-KW"/>
</dbReference>
<reference evidence="3" key="1">
    <citation type="submission" date="2023-07" db="EMBL/GenBank/DDBJ databases">
        <title>30 novel species of actinomycetes from the DSMZ collection.</title>
        <authorList>
            <person name="Nouioui I."/>
        </authorList>
    </citation>
    <scope>NUCLEOTIDE SEQUENCE [LARGE SCALE GENOMIC DNA]</scope>
    <source>
        <strain evidence="3">DSM 41886</strain>
    </source>
</reference>
<keyword evidence="3" id="KW-1185">Reference proteome</keyword>
<evidence type="ECO:0000313" key="3">
    <source>
        <dbReference type="Proteomes" id="UP001183615"/>
    </source>
</evidence>
<accession>A0ABU2S8H4</accession>
<proteinExistence type="predicted"/>
<evidence type="ECO:0000259" key="1">
    <source>
        <dbReference type="Pfam" id="PF14683"/>
    </source>
</evidence>